<proteinExistence type="predicted"/>
<gene>
    <name evidence="1" type="ORF">EDD66_1107</name>
</gene>
<name>A0A3N1XLQ5_9FIRM</name>
<dbReference type="AlphaFoldDB" id="A0A3N1XLQ5"/>
<dbReference type="Pfam" id="PF00300">
    <property type="entry name" value="His_Phos_1"/>
    <property type="match status" value="1"/>
</dbReference>
<dbReference type="CDD" id="cd07067">
    <property type="entry name" value="HP_PGM_like"/>
    <property type="match status" value="1"/>
</dbReference>
<dbReference type="SMART" id="SM00855">
    <property type="entry name" value="PGAM"/>
    <property type="match status" value="1"/>
</dbReference>
<dbReference type="Gene3D" id="3.40.50.1240">
    <property type="entry name" value="Phosphoglycerate mutase-like"/>
    <property type="match status" value="1"/>
</dbReference>
<keyword evidence="2" id="KW-1185">Reference proteome</keyword>
<dbReference type="GO" id="GO:0016791">
    <property type="term" value="F:phosphatase activity"/>
    <property type="evidence" value="ECO:0007669"/>
    <property type="project" value="TreeGrafter"/>
</dbReference>
<dbReference type="GO" id="GO:0005737">
    <property type="term" value="C:cytoplasm"/>
    <property type="evidence" value="ECO:0007669"/>
    <property type="project" value="TreeGrafter"/>
</dbReference>
<dbReference type="PANTHER" id="PTHR48100:SF1">
    <property type="entry name" value="HISTIDINE PHOSPHATASE FAMILY PROTEIN-RELATED"/>
    <property type="match status" value="1"/>
</dbReference>
<dbReference type="InterPro" id="IPR013078">
    <property type="entry name" value="His_Pase_superF_clade-1"/>
</dbReference>
<reference evidence="1 2" key="1">
    <citation type="submission" date="2018-11" db="EMBL/GenBank/DDBJ databases">
        <title>Genomic Encyclopedia of Type Strains, Phase IV (KMG-IV): sequencing the most valuable type-strain genomes for metagenomic binning, comparative biology and taxonomic classification.</title>
        <authorList>
            <person name="Goeker M."/>
        </authorList>
    </citation>
    <scope>NUCLEOTIDE SEQUENCE [LARGE SCALE GENOMIC DNA]</scope>
    <source>
        <strain evidence="1 2">DSM 26537</strain>
    </source>
</reference>
<dbReference type="InterPro" id="IPR050275">
    <property type="entry name" value="PGM_Phosphatase"/>
</dbReference>
<protein>
    <submittedName>
        <fullName evidence="1">2,3-bisphosphoglycerate-dependent phosphoglycerate mutase</fullName>
    </submittedName>
</protein>
<dbReference type="InterPro" id="IPR029033">
    <property type="entry name" value="His_PPase_superfam"/>
</dbReference>
<dbReference type="EMBL" id="RJVG01000010">
    <property type="protein sequence ID" value="ROR25657.1"/>
    <property type="molecule type" value="Genomic_DNA"/>
</dbReference>
<dbReference type="Proteomes" id="UP000273083">
    <property type="component" value="Unassembled WGS sequence"/>
</dbReference>
<evidence type="ECO:0000313" key="1">
    <source>
        <dbReference type="EMBL" id="ROR25657.1"/>
    </source>
</evidence>
<dbReference type="PANTHER" id="PTHR48100">
    <property type="entry name" value="BROAD-SPECIFICITY PHOSPHATASE YOR283W-RELATED"/>
    <property type="match status" value="1"/>
</dbReference>
<organism evidence="1 2">
    <name type="scientific">Mobilisporobacter senegalensis</name>
    <dbReference type="NCBI Taxonomy" id="1329262"/>
    <lineage>
        <taxon>Bacteria</taxon>
        <taxon>Bacillati</taxon>
        <taxon>Bacillota</taxon>
        <taxon>Clostridia</taxon>
        <taxon>Lachnospirales</taxon>
        <taxon>Lachnospiraceae</taxon>
        <taxon>Mobilisporobacter</taxon>
    </lineage>
</organism>
<dbReference type="OrthoDB" id="9781415at2"/>
<dbReference type="RefSeq" id="WP_123610272.1">
    <property type="nucleotide sequence ID" value="NZ_RJVG01000010.1"/>
</dbReference>
<dbReference type="SUPFAM" id="SSF53254">
    <property type="entry name" value="Phosphoglycerate mutase-like"/>
    <property type="match status" value="1"/>
</dbReference>
<sequence length="190" mass="22438">MTRIYFVRHAQPIHSWQEDSTRPLTKEGITDSKKVVETLANIKLDYCVSSPYKRSLDTIKECAKSHGLEIHTDYRYRERECGNKNTREMIIKRWLDFDFHEEGGESLNMVQNRNMEGVTELLLEHENENILFGTHGTALSTILNYYDSTYNFDSFWRIIDFMPYIVCLEFDGTECLGKKEMLIIKKDFKD</sequence>
<comment type="caution">
    <text evidence="1">The sequence shown here is derived from an EMBL/GenBank/DDBJ whole genome shotgun (WGS) entry which is preliminary data.</text>
</comment>
<evidence type="ECO:0000313" key="2">
    <source>
        <dbReference type="Proteomes" id="UP000273083"/>
    </source>
</evidence>
<accession>A0A3N1XLQ5</accession>